<keyword evidence="1" id="KW-0614">Plasmid</keyword>
<evidence type="ECO:0000313" key="1">
    <source>
        <dbReference type="EMBL" id="ARQ13127.1"/>
    </source>
</evidence>
<protein>
    <submittedName>
        <fullName evidence="1">Uncharacterized protein</fullName>
    </submittedName>
</protein>
<accession>A0AAN1BMI9</accession>
<reference evidence="1 2" key="1">
    <citation type="submission" date="2017-04" db="EMBL/GenBank/DDBJ databases">
        <title>Complete genome sequences of Rhizobium genomic linages associated to common bean (phaseolus vulgaris).</title>
        <authorList>
            <person name="Santamaria R.I."/>
            <person name="Bustos P."/>
            <person name="Perez-Carrascal O."/>
            <person name="Martinez-Flores I."/>
            <person name="Juarez S."/>
            <person name="Lozano L."/>
            <person name="Miranda F."/>
            <person name="Vinuesa P."/>
            <person name="Martinez-Romero E."/>
            <person name="Cevallos M.A."/>
            <person name="Romero D."/>
            <person name="Davila G."/>
            <person name="Gonzalez V."/>
        </authorList>
    </citation>
    <scope>NUCLEOTIDE SEQUENCE [LARGE SCALE GENOMIC DNA]</scope>
    <source>
        <strain evidence="1 2">NXC12</strain>
        <plasmid evidence="2">pretnxc12d</plasmid>
    </source>
</reference>
<dbReference type="EMBL" id="CP020910">
    <property type="protein sequence ID" value="ARQ13127.1"/>
    <property type="molecule type" value="Genomic_DNA"/>
</dbReference>
<name>A0AAN1BMI9_RHIET</name>
<organism evidence="1 2">
    <name type="scientific">Rhizobium etli</name>
    <dbReference type="NCBI Taxonomy" id="29449"/>
    <lineage>
        <taxon>Bacteria</taxon>
        <taxon>Pseudomonadati</taxon>
        <taxon>Pseudomonadota</taxon>
        <taxon>Alphaproteobacteria</taxon>
        <taxon>Hyphomicrobiales</taxon>
        <taxon>Rhizobiaceae</taxon>
        <taxon>Rhizobium/Agrobacterium group</taxon>
        <taxon>Rhizobium</taxon>
    </lineage>
</organism>
<evidence type="ECO:0000313" key="2">
    <source>
        <dbReference type="Proteomes" id="UP000194159"/>
    </source>
</evidence>
<gene>
    <name evidence="1" type="ORF">NXC12_PD00014</name>
</gene>
<sequence length="59" mass="6776">MNPQPPELHDIIQVVIAYGEGRLTQDQKDCLTFLIKINHVKDIFLFKGKEFVSLPVPQI</sequence>
<dbReference type="AlphaFoldDB" id="A0AAN1BMI9"/>
<proteinExistence type="predicted"/>
<geneLocation type="plasmid" evidence="2">
    <name>pretnxc12d</name>
</geneLocation>
<dbReference type="Proteomes" id="UP000194159">
    <property type="component" value="Plasmid pRetNXC12d"/>
</dbReference>